<accession>A0A0L8MX37</accession>
<comment type="caution">
    <text evidence="2">The sequence shown here is derived from an EMBL/GenBank/DDBJ whole genome shotgun (WGS) entry which is preliminary data.</text>
</comment>
<organism evidence="2 3">
    <name type="scientific">Streptomyces virginiae</name>
    <name type="common">Streptomyces cinnamonensis</name>
    <dbReference type="NCBI Taxonomy" id="1961"/>
    <lineage>
        <taxon>Bacteria</taxon>
        <taxon>Bacillati</taxon>
        <taxon>Actinomycetota</taxon>
        <taxon>Actinomycetes</taxon>
        <taxon>Kitasatosporales</taxon>
        <taxon>Streptomycetaceae</taxon>
        <taxon>Streptomyces</taxon>
    </lineage>
</organism>
<reference evidence="3" key="1">
    <citation type="submission" date="2015-07" db="EMBL/GenBank/DDBJ databases">
        <authorList>
            <consortium name="Consortium for Microbial Forensics and Genomics (microFORGE)"/>
            <person name="Knight B.M."/>
            <person name="Roberts D.P."/>
            <person name="Lin D."/>
            <person name="Hari K."/>
            <person name="Fletcher J."/>
            <person name="Melcher U."/>
            <person name="Blagden T."/>
            <person name="Winegar R.A."/>
        </authorList>
    </citation>
    <scope>NUCLEOTIDE SEQUENCE [LARGE SCALE GENOMIC DNA]</scope>
    <source>
        <strain evidence="3">NRRL B-1447</strain>
    </source>
</reference>
<feature type="compositionally biased region" description="Basic and acidic residues" evidence="1">
    <location>
        <begin position="19"/>
        <end position="29"/>
    </location>
</feature>
<protein>
    <submittedName>
        <fullName evidence="2">Uncharacterized protein</fullName>
    </submittedName>
</protein>
<dbReference type="EMBL" id="LGUV01000122">
    <property type="protein sequence ID" value="KOG54870.1"/>
    <property type="molecule type" value="Genomic_DNA"/>
</dbReference>
<name>A0A0L8MX37_STRVG</name>
<evidence type="ECO:0000313" key="2">
    <source>
        <dbReference type="EMBL" id="KOG54870.1"/>
    </source>
</evidence>
<gene>
    <name evidence="2" type="ORF">ADK75_13095</name>
</gene>
<dbReference type="OrthoDB" id="4319690at2"/>
<proteinExistence type="predicted"/>
<feature type="region of interest" description="Disordered" evidence="1">
    <location>
        <begin position="1"/>
        <end position="68"/>
    </location>
</feature>
<dbReference type="PATRIC" id="fig|1961.12.peg.3019"/>
<feature type="compositionally biased region" description="Basic and acidic residues" evidence="1">
    <location>
        <begin position="53"/>
        <end position="68"/>
    </location>
</feature>
<evidence type="ECO:0000256" key="1">
    <source>
        <dbReference type="SAM" id="MobiDB-lite"/>
    </source>
</evidence>
<dbReference type="RefSeq" id="WP_053170563.1">
    <property type="nucleotide sequence ID" value="NZ_LGUV01000122.1"/>
</dbReference>
<sequence length="68" mass="7027">MNDSEDRKPTPPSEAPGESGDRAARKEAEDAVVPGTGDGKPGDTSGSRSSGRYGKEDKPGRRGKEPSA</sequence>
<dbReference type="AlphaFoldDB" id="A0A0L8MX37"/>
<dbReference type="Proteomes" id="UP000037084">
    <property type="component" value="Unassembled WGS sequence"/>
</dbReference>
<evidence type="ECO:0000313" key="3">
    <source>
        <dbReference type="Proteomes" id="UP000037084"/>
    </source>
</evidence>